<dbReference type="GO" id="GO:0003677">
    <property type="term" value="F:DNA binding"/>
    <property type="evidence" value="ECO:0007669"/>
    <property type="project" value="UniProtKB-UniRule"/>
</dbReference>
<gene>
    <name evidence="7" type="ORF">NZH93_27705</name>
</gene>
<dbReference type="InterPro" id="IPR001867">
    <property type="entry name" value="OmpR/PhoB-type_DNA-bd"/>
</dbReference>
<dbReference type="InterPro" id="IPR027417">
    <property type="entry name" value="P-loop_NTPase"/>
</dbReference>
<dbReference type="CDD" id="cd15831">
    <property type="entry name" value="BTAD"/>
    <property type="match status" value="1"/>
</dbReference>
<name>A0A9X3A3Z5_9PSEU</name>
<protein>
    <submittedName>
        <fullName evidence="7">AAA family ATPase</fullName>
    </submittedName>
</protein>
<dbReference type="InterPro" id="IPR016032">
    <property type="entry name" value="Sig_transdc_resp-reg_C-effctor"/>
</dbReference>
<dbReference type="Gene3D" id="1.25.40.10">
    <property type="entry name" value="Tetratricopeptide repeat domain"/>
    <property type="match status" value="1"/>
</dbReference>
<evidence type="ECO:0000256" key="3">
    <source>
        <dbReference type="ARBA" id="ARBA00023125"/>
    </source>
</evidence>
<keyword evidence="3 5" id="KW-0238">DNA-binding</keyword>
<dbReference type="InterPro" id="IPR051677">
    <property type="entry name" value="AfsR-DnrI-RedD_regulator"/>
</dbReference>
<dbReference type="SUPFAM" id="SSF52540">
    <property type="entry name" value="P-loop containing nucleoside triphosphate hydrolases"/>
    <property type="match status" value="1"/>
</dbReference>
<feature type="DNA-binding region" description="OmpR/PhoB-type" evidence="5">
    <location>
        <begin position="1"/>
        <end position="96"/>
    </location>
</feature>
<evidence type="ECO:0000256" key="5">
    <source>
        <dbReference type="PROSITE-ProRule" id="PRU01091"/>
    </source>
</evidence>
<dbReference type="SMART" id="SM01043">
    <property type="entry name" value="BTAD"/>
    <property type="match status" value="1"/>
</dbReference>
<feature type="domain" description="OmpR/PhoB-type" evidence="6">
    <location>
        <begin position="1"/>
        <end position="96"/>
    </location>
</feature>
<dbReference type="GO" id="GO:0006355">
    <property type="term" value="P:regulation of DNA-templated transcription"/>
    <property type="evidence" value="ECO:0007669"/>
    <property type="project" value="InterPro"/>
</dbReference>
<reference evidence="7" key="1">
    <citation type="submission" date="2022-08" db="EMBL/GenBank/DDBJ databases">
        <authorList>
            <person name="Tistechok S."/>
            <person name="Samborskyy M."/>
            <person name="Roman I."/>
        </authorList>
    </citation>
    <scope>NUCLEOTIDE SEQUENCE</scope>
    <source>
        <strain evidence="7">DSM 103496</strain>
    </source>
</reference>
<dbReference type="GO" id="GO:0000160">
    <property type="term" value="P:phosphorelay signal transduction system"/>
    <property type="evidence" value="ECO:0007669"/>
    <property type="project" value="InterPro"/>
</dbReference>
<comment type="similarity">
    <text evidence="1">Belongs to the AfsR/DnrI/RedD regulatory family.</text>
</comment>
<dbReference type="PANTHER" id="PTHR35807:SF1">
    <property type="entry name" value="TRANSCRIPTIONAL REGULATOR REDD"/>
    <property type="match status" value="1"/>
</dbReference>
<dbReference type="Gene3D" id="1.10.10.10">
    <property type="entry name" value="Winged helix-like DNA-binding domain superfamily/Winged helix DNA-binding domain"/>
    <property type="match status" value="1"/>
</dbReference>
<dbReference type="Pfam" id="PF03704">
    <property type="entry name" value="BTAD"/>
    <property type="match status" value="1"/>
</dbReference>
<dbReference type="CDD" id="cd01983">
    <property type="entry name" value="SIMIBI"/>
    <property type="match status" value="1"/>
</dbReference>
<accession>A0A9X3A3Z5</accession>
<dbReference type="SMART" id="SM00862">
    <property type="entry name" value="Trans_reg_C"/>
    <property type="match status" value="1"/>
</dbReference>
<dbReference type="AlphaFoldDB" id="A0A9X3A3Z5"/>
<dbReference type="InterPro" id="IPR041664">
    <property type="entry name" value="AAA_16"/>
</dbReference>
<dbReference type="Pfam" id="PF13191">
    <property type="entry name" value="AAA_16"/>
    <property type="match status" value="1"/>
</dbReference>
<keyword evidence="8" id="KW-1185">Reference proteome</keyword>
<dbReference type="PANTHER" id="PTHR35807">
    <property type="entry name" value="TRANSCRIPTIONAL REGULATOR REDD-RELATED"/>
    <property type="match status" value="1"/>
</dbReference>
<evidence type="ECO:0000313" key="8">
    <source>
        <dbReference type="Proteomes" id="UP001141259"/>
    </source>
</evidence>
<organism evidence="7 8">
    <name type="scientific">Umezawaea endophytica</name>
    <dbReference type="NCBI Taxonomy" id="1654476"/>
    <lineage>
        <taxon>Bacteria</taxon>
        <taxon>Bacillati</taxon>
        <taxon>Actinomycetota</taxon>
        <taxon>Actinomycetes</taxon>
        <taxon>Pseudonocardiales</taxon>
        <taxon>Pseudonocardiaceae</taxon>
        <taxon>Umezawaea</taxon>
    </lineage>
</organism>
<dbReference type="EMBL" id="JANYMP010000014">
    <property type="protein sequence ID" value="MCS7480658.1"/>
    <property type="molecule type" value="Genomic_DNA"/>
</dbReference>
<evidence type="ECO:0000259" key="6">
    <source>
        <dbReference type="PROSITE" id="PS51755"/>
    </source>
</evidence>
<proteinExistence type="inferred from homology"/>
<sequence length="1007" mass="107103">MRFGVLGPLEASDERGSVNLKGPRHRAVLARLLVARGRAVPAAVLIDDLWDEAPDGALGAVQTFVGALRKALEPDRPPRTPSRLLVSAPPGYALRAEPDAVDAQRFEAAVATAAASRPEAALGLLDEALGLWRGPAYAEFADQAWARGEATRLDEVRLLAVARRAEAALALGRAAESVPDLEAHVAAHPLHEDGRRLLALALYRTGRQGDALATLRRAREALLADLGVDPGEDLRRLEADILAQAPHLAPRTRVEHPFVGRHAELAALEDAAATTARPRLALVSGVAGAGKTALARTLSDRLAARGWTTAWGTCPELRGGTGPWTRMRAALGVPEGGAFTAAEPVLLVFDDLHWADEDTLAVVTSLVADPDTGPVLVVGTYRSTDITPALADALGRAARAEPTRVYLGGLSRPQVDEMVRAITEREMSPDGARLVHARSAGNPFFVRELMRLWETEGDPGLHAVPAGVRDVIRHRLAGLSETARTHLRQAAVLGDDVDLDVLVALVGDEDAVLDSVESAIRAGFLVERSDHPRFAHALVRETLYEDSTRARRTRWHASVADVVERTRPDDVETIAHHLLHAGSRAAADRTATFARAAAERAEQRSAPHEAARLWREVLARVEVGRGRLEALMGLVRALAVTGDLREARRLRAEATGAAEAFGDPVLTAGVIGSFDVPAIWTANDDEALSARLVATAERTLAALPADHLHDRARLLVTIAVERRADSGPRGDLAAREAEAIARGLGDPTLLAFALNGRFLQTFHRAGLAPDRGRIGGELLELARVNGLVVFEVLAHLIGIQSSAAVGDLAAADGHAAAADDLAARHELPVVGVFTAWYAALRLAVTGRTSEAVAAYRSAASRLTGTGMPGLEDGLLPFALLGLGVRSANADWGPYRPWTLDRDLPESPHDLLFEARTCLRARAAVRAGDREVAERLHADLLPAEDEIAGAGSGLVAFGPVAQHLGDLAVVLGRNGKASAHYRHALVVAGRAGAPHWISAAREALERTR</sequence>
<evidence type="ECO:0000313" key="7">
    <source>
        <dbReference type="EMBL" id="MCS7480658.1"/>
    </source>
</evidence>
<evidence type="ECO:0000256" key="1">
    <source>
        <dbReference type="ARBA" id="ARBA00005820"/>
    </source>
</evidence>
<keyword evidence="2" id="KW-0805">Transcription regulation</keyword>
<keyword evidence="4" id="KW-0804">Transcription</keyword>
<dbReference type="Proteomes" id="UP001141259">
    <property type="component" value="Unassembled WGS sequence"/>
</dbReference>
<dbReference type="SUPFAM" id="SSF46894">
    <property type="entry name" value="C-terminal effector domain of the bipartite response regulators"/>
    <property type="match status" value="1"/>
</dbReference>
<dbReference type="PROSITE" id="PS51755">
    <property type="entry name" value="OMPR_PHOB"/>
    <property type="match status" value="1"/>
</dbReference>
<dbReference type="InterPro" id="IPR005158">
    <property type="entry name" value="BTAD"/>
</dbReference>
<dbReference type="InterPro" id="IPR011990">
    <property type="entry name" value="TPR-like_helical_dom_sf"/>
</dbReference>
<dbReference type="Pfam" id="PF00486">
    <property type="entry name" value="Trans_reg_C"/>
    <property type="match status" value="1"/>
</dbReference>
<comment type="caution">
    <text evidence="7">The sequence shown here is derived from an EMBL/GenBank/DDBJ whole genome shotgun (WGS) entry which is preliminary data.</text>
</comment>
<dbReference type="InterPro" id="IPR036388">
    <property type="entry name" value="WH-like_DNA-bd_sf"/>
</dbReference>
<evidence type="ECO:0000256" key="4">
    <source>
        <dbReference type="ARBA" id="ARBA00023163"/>
    </source>
</evidence>
<evidence type="ECO:0000256" key="2">
    <source>
        <dbReference type="ARBA" id="ARBA00023015"/>
    </source>
</evidence>
<dbReference type="SUPFAM" id="SSF48452">
    <property type="entry name" value="TPR-like"/>
    <property type="match status" value="1"/>
</dbReference>